<organism evidence="6 7">
    <name type="scientific">Lacunisphaera limnophila</name>
    <dbReference type="NCBI Taxonomy" id="1838286"/>
    <lineage>
        <taxon>Bacteria</taxon>
        <taxon>Pseudomonadati</taxon>
        <taxon>Verrucomicrobiota</taxon>
        <taxon>Opitutia</taxon>
        <taxon>Opitutales</taxon>
        <taxon>Opitutaceae</taxon>
        <taxon>Lacunisphaera</taxon>
    </lineage>
</organism>
<evidence type="ECO:0000313" key="6">
    <source>
        <dbReference type="EMBL" id="AOS43587.1"/>
    </source>
</evidence>
<name>A0A1D8ART3_9BACT</name>
<keyword evidence="4" id="KW-0804">Transcription</keyword>
<dbReference type="InterPro" id="IPR046335">
    <property type="entry name" value="LacI/GalR-like_sensor"/>
</dbReference>
<sequence>MNVRHIAKLAGVSPSAVSLALRDSPRISAATKARVLALARELHYEPDARIVDLMRHLRKPRDVRQLACFGVISFYDSARPWEQSKHLAAIHDGMLRRARELGYRLEPFWLRAPGMTNRRFSAILETRGVDGLLCFGSPDFDEEFPDELGGQAVVTVGLSIRTPLHRVTSHFYNDTLHALNRVHALGYRRPGLVLGMNEDTRSAYAHSGAYLAWCEHRLGADAALPMLRLREVEEPALTRWLVDHRPDVIVFVHLPDMIARFRAVLKRLQISIPKSLGVVVLSHEVEGSGFAGLQQNQQVMGSWAVELLAARIANRDLGIPVNPRTEMVESKWIEGASLRKR</sequence>
<keyword evidence="1" id="KW-0678">Repressor</keyword>
<dbReference type="InterPro" id="IPR000843">
    <property type="entry name" value="HTH_LacI"/>
</dbReference>
<evidence type="ECO:0000256" key="3">
    <source>
        <dbReference type="ARBA" id="ARBA00023125"/>
    </source>
</evidence>
<evidence type="ECO:0000313" key="7">
    <source>
        <dbReference type="Proteomes" id="UP000095228"/>
    </source>
</evidence>
<dbReference type="InterPro" id="IPR010982">
    <property type="entry name" value="Lambda_DNA-bd_dom_sf"/>
</dbReference>
<dbReference type="PROSITE" id="PS50932">
    <property type="entry name" value="HTH_LACI_2"/>
    <property type="match status" value="1"/>
</dbReference>
<dbReference type="KEGG" id="obg:Verru16b_00636"/>
<dbReference type="PANTHER" id="PTHR30146:SF148">
    <property type="entry name" value="HTH-TYPE TRANSCRIPTIONAL REPRESSOR PURR-RELATED"/>
    <property type="match status" value="1"/>
</dbReference>
<dbReference type="Gene3D" id="3.40.50.2300">
    <property type="match status" value="2"/>
</dbReference>
<keyword evidence="3" id="KW-0238">DNA-binding</keyword>
<proteinExistence type="predicted"/>
<feature type="domain" description="HTH lacI-type" evidence="5">
    <location>
        <begin position="1"/>
        <end position="55"/>
    </location>
</feature>
<evidence type="ECO:0000256" key="2">
    <source>
        <dbReference type="ARBA" id="ARBA00023015"/>
    </source>
</evidence>
<dbReference type="AlphaFoldDB" id="A0A1D8ART3"/>
<evidence type="ECO:0000256" key="1">
    <source>
        <dbReference type="ARBA" id="ARBA00022491"/>
    </source>
</evidence>
<dbReference type="SUPFAM" id="SSF47413">
    <property type="entry name" value="lambda repressor-like DNA-binding domains"/>
    <property type="match status" value="1"/>
</dbReference>
<dbReference type="Pfam" id="PF13377">
    <property type="entry name" value="Peripla_BP_3"/>
    <property type="match status" value="1"/>
</dbReference>
<evidence type="ECO:0000259" key="5">
    <source>
        <dbReference type="PROSITE" id="PS50932"/>
    </source>
</evidence>
<keyword evidence="2" id="KW-0805">Transcription regulation</keyword>
<dbReference type="Proteomes" id="UP000095228">
    <property type="component" value="Chromosome"/>
</dbReference>
<dbReference type="EMBL" id="CP016094">
    <property type="protein sequence ID" value="AOS43587.1"/>
    <property type="molecule type" value="Genomic_DNA"/>
</dbReference>
<dbReference type="SUPFAM" id="SSF53822">
    <property type="entry name" value="Periplasmic binding protein-like I"/>
    <property type="match status" value="1"/>
</dbReference>
<dbReference type="STRING" id="1838286.Verru16b_00636"/>
<dbReference type="SMART" id="SM00354">
    <property type="entry name" value="HTH_LACI"/>
    <property type="match status" value="1"/>
</dbReference>
<keyword evidence="7" id="KW-1185">Reference proteome</keyword>
<dbReference type="CDD" id="cd01392">
    <property type="entry name" value="HTH_LacI"/>
    <property type="match status" value="1"/>
</dbReference>
<protein>
    <submittedName>
        <fullName evidence="6">Trehalose repressor</fullName>
    </submittedName>
</protein>
<dbReference type="RefSeq" id="WP_069960921.1">
    <property type="nucleotide sequence ID" value="NZ_CP016094.1"/>
</dbReference>
<dbReference type="OrthoDB" id="9798934at2"/>
<dbReference type="InterPro" id="IPR028082">
    <property type="entry name" value="Peripla_BP_I"/>
</dbReference>
<dbReference type="GO" id="GO:0003700">
    <property type="term" value="F:DNA-binding transcription factor activity"/>
    <property type="evidence" value="ECO:0007669"/>
    <property type="project" value="TreeGrafter"/>
</dbReference>
<evidence type="ECO:0000256" key="4">
    <source>
        <dbReference type="ARBA" id="ARBA00023163"/>
    </source>
</evidence>
<gene>
    <name evidence="6" type="ORF">Verru16b_00636</name>
</gene>
<dbReference type="Gene3D" id="1.10.260.40">
    <property type="entry name" value="lambda repressor-like DNA-binding domains"/>
    <property type="match status" value="1"/>
</dbReference>
<dbReference type="PANTHER" id="PTHR30146">
    <property type="entry name" value="LACI-RELATED TRANSCRIPTIONAL REPRESSOR"/>
    <property type="match status" value="1"/>
</dbReference>
<dbReference type="GO" id="GO:0000976">
    <property type="term" value="F:transcription cis-regulatory region binding"/>
    <property type="evidence" value="ECO:0007669"/>
    <property type="project" value="TreeGrafter"/>
</dbReference>
<accession>A0A1D8ART3</accession>
<reference evidence="6 7" key="1">
    <citation type="submission" date="2016-06" db="EMBL/GenBank/DDBJ databases">
        <title>Three novel species with peptidoglycan cell walls form the new genus Lacunisphaera gen. nov. in the family Opitutaceae of the verrucomicrobial subdivision 4.</title>
        <authorList>
            <person name="Rast P."/>
            <person name="Gloeckner I."/>
            <person name="Jogler M."/>
            <person name="Boedeker C."/>
            <person name="Jeske O."/>
            <person name="Wiegand S."/>
            <person name="Reinhardt R."/>
            <person name="Schumann P."/>
            <person name="Rohde M."/>
            <person name="Spring S."/>
            <person name="Gloeckner F.O."/>
            <person name="Jogler C."/>
        </authorList>
    </citation>
    <scope>NUCLEOTIDE SEQUENCE [LARGE SCALE GENOMIC DNA]</scope>
    <source>
        <strain evidence="6 7">IG16b</strain>
    </source>
</reference>
<dbReference type="Pfam" id="PF00356">
    <property type="entry name" value="LacI"/>
    <property type="match status" value="1"/>
</dbReference>